<gene>
    <name evidence="1" type="ORF">M5G25_26055</name>
</gene>
<dbReference type="Proteomes" id="UP001217610">
    <property type="component" value="Unassembled WGS sequence"/>
</dbReference>
<sequence length="122" mass="13869">MPELKTEAIKTIYGIIYSRDALIITDIVMSPTPLEITIKTSLSLSCCIPRIAERTDIRAEFKFYEITSISIYRIDDYPYEKYSSSSFDEVSDECASGVKTYILSTYDHVFYVIGKCNVTFAA</sequence>
<proteinExistence type="predicted"/>
<evidence type="ECO:0000313" key="2">
    <source>
        <dbReference type="Proteomes" id="UP001217610"/>
    </source>
</evidence>
<organism evidence="1 2">
    <name type="scientific">Pseudomonas idahonensis</name>
    <dbReference type="NCBI Taxonomy" id="2942628"/>
    <lineage>
        <taxon>Bacteria</taxon>
        <taxon>Pseudomonadati</taxon>
        <taxon>Pseudomonadota</taxon>
        <taxon>Gammaproteobacteria</taxon>
        <taxon>Pseudomonadales</taxon>
        <taxon>Pseudomonadaceae</taxon>
        <taxon>Pseudomonas</taxon>
    </lineage>
</organism>
<dbReference type="RefSeq" id="WP_159892990.1">
    <property type="nucleotide sequence ID" value="NZ_JAMDGR010000023.1"/>
</dbReference>
<accession>A0ABT5QC03</accession>
<keyword evidence="2" id="KW-1185">Reference proteome</keyword>
<reference evidence="1 2" key="1">
    <citation type="submission" date="2022-05" db="EMBL/GenBank/DDBJ databases">
        <title>Novel Pseudomonas spp. Isolated from a Rainbow Trout Aquaculture Facility.</title>
        <authorList>
            <person name="Testerman T."/>
            <person name="Graf J."/>
        </authorList>
    </citation>
    <scope>NUCLEOTIDE SEQUENCE [LARGE SCALE GENOMIC DNA]</scope>
    <source>
        <strain evidence="1 2">ID357</strain>
    </source>
</reference>
<evidence type="ECO:0000313" key="1">
    <source>
        <dbReference type="EMBL" id="MDD1151744.1"/>
    </source>
</evidence>
<dbReference type="EMBL" id="JAMDGR010000023">
    <property type="protein sequence ID" value="MDD1151744.1"/>
    <property type="molecule type" value="Genomic_DNA"/>
</dbReference>
<name>A0ABT5QC03_9PSED</name>
<protein>
    <submittedName>
        <fullName evidence="1">Uncharacterized protein</fullName>
    </submittedName>
</protein>
<comment type="caution">
    <text evidence="1">The sequence shown here is derived from an EMBL/GenBank/DDBJ whole genome shotgun (WGS) entry which is preliminary data.</text>
</comment>